<evidence type="ECO:0000256" key="1">
    <source>
        <dbReference type="SAM" id="Phobius"/>
    </source>
</evidence>
<dbReference type="Proteomes" id="UP000183190">
    <property type="component" value="Unassembled WGS sequence"/>
</dbReference>
<dbReference type="EMBL" id="FNWV01000006">
    <property type="protein sequence ID" value="SEH65204.1"/>
    <property type="molecule type" value="Genomic_DNA"/>
</dbReference>
<keyword evidence="1" id="KW-0812">Transmembrane</keyword>
<feature type="transmembrane region" description="Helical" evidence="1">
    <location>
        <begin position="338"/>
        <end position="357"/>
    </location>
</feature>
<evidence type="ECO:0008006" key="4">
    <source>
        <dbReference type="Google" id="ProtNLM"/>
    </source>
</evidence>
<dbReference type="AlphaFoldDB" id="A0A1H6JRR4"/>
<evidence type="ECO:0000313" key="3">
    <source>
        <dbReference type="Proteomes" id="UP000183190"/>
    </source>
</evidence>
<keyword evidence="1" id="KW-1133">Transmembrane helix</keyword>
<keyword evidence="1" id="KW-0472">Membrane</keyword>
<sequence length="359" mass="41126">MSPDEKYDVFMCCRLTDENNFTTPDREYADEIYDQLTIEGVNVYYAPVTEANEETAIAEAKVYLVIASDEESFYAEPFRSEWGRCTAEARRNSEKSVITCVKGIGTQQIPQELLDNMVRDISRIDFLTELIRSVKKLTESSDEVGISTPPEKLLRRIEDFLQAEDFEAAAEYCRLIKEASPQNWQAYYYLFLADRGLRGENDLFLDEVIDGFACEYAERYGADVSDDDYFRSTFAEILGNDMRRALEYSSGEDRVRLATLYERFVSAVQDAVFAIEQNEIDGEEKKELEKLRIKHQHEQSERAAVKLKKQQIRTRLLTYTAVILVCLAVLAIKFGFKWAIALIVVVAVITVICIAGLEQ</sequence>
<name>A0A1H6JRR4_RUMFL</name>
<proteinExistence type="predicted"/>
<accession>A0A1H6JRR4</accession>
<gene>
    <name evidence="2" type="ORF">SAMN02910265_01948</name>
</gene>
<reference evidence="2 3" key="1">
    <citation type="submission" date="2016-10" db="EMBL/GenBank/DDBJ databases">
        <authorList>
            <person name="de Groot N.N."/>
        </authorList>
    </citation>
    <scope>NUCLEOTIDE SEQUENCE [LARGE SCALE GENOMIC DNA]</scope>
    <source>
        <strain evidence="2 3">YAD2003</strain>
    </source>
</reference>
<evidence type="ECO:0000313" key="2">
    <source>
        <dbReference type="EMBL" id="SEH65204.1"/>
    </source>
</evidence>
<dbReference type="RefSeq" id="WP_074716859.1">
    <property type="nucleotide sequence ID" value="NZ_FNWV01000006.1"/>
</dbReference>
<dbReference type="OrthoDB" id="1814383at2"/>
<feature type="transmembrane region" description="Helical" evidence="1">
    <location>
        <begin position="316"/>
        <end position="332"/>
    </location>
</feature>
<organism evidence="2 3">
    <name type="scientific">Ruminococcus flavefaciens</name>
    <dbReference type="NCBI Taxonomy" id="1265"/>
    <lineage>
        <taxon>Bacteria</taxon>
        <taxon>Bacillati</taxon>
        <taxon>Bacillota</taxon>
        <taxon>Clostridia</taxon>
        <taxon>Eubacteriales</taxon>
        <taxon>Oscillospiraceae</taxon>
        <taxon>Ruminococcus</taxon>
    </lineage>
</organism>
<protein>
    <recommendedName>
        <fullName evidence="4">TIR domain-containing protein</fullName>
    </recommendedName>
</protein>